<dbReference type="EMBL" id="JACGWJ010000002">
    <property type="protein sequence ID" value="KAL0437498.1"/>
    <property type="molecule type" value="Genomic_DNA"/>
</dbReference>
<dbReference type="InterPro" id="IPR032861">
    <property type="entry name" value="TAXi_N"/>
</dbReference>
<dbReference type="InterPro" id="IPR021109">
    <property type="entry name" value="Peptidase_aspartic_dom_sf"/>
</dbReference>
<evidence type="ECO:0000313" key="3">
    <source>
        <dbReference type="EMBL" id="KAL0437498.1"/>
    </source>
</evidence>
<name>A0AAW2W7Q3_SESRA</name>
<proteinExistence type="inferred from homology"/>
<accession>A0AAW2W7Q3</accession>
<dbReference type="SUPFAM" id="SSF50630">
    <property type="entry name" value="Acid proteases"/>
    <property type="match status" value="1"/>
</dbReference>
<evidence type="ECO:0000256" key="1">
    <source>
        <dbReference type="ARBA" id="ARBA00007447"/>
    </source>
</evidence>
<comment type="caution">
    <text evidence="3">The sequence shown here is derived from an EMBL/GenBank/DDBJ whole genome shotgun (WGS) entry which is preliminary data.</text>
</comment>
<comment type="similarity">
    <text evidence="1">Belongs to the peptidase A1 family.</text>
</comment>
<dbReference type="AlphaFoldDB" id="A0AAW2W7Q3"/>
<gene>
    <name evidence="3" type="ORF">Sradi_0457700</name>
</gene>
<feature type="domain" description="Xylanase inhibitor N-terminal" evidence="2">
    <location>
        <begin position="33"/>
        <end position="148"/>
    </location>
</feature>
<evidence type="ECO:0000259" key="2">
    <source>
        <dbReference type="Pfam" id="PF14543"/>
    </source>
</evidence>
<reference evidence="3" key="1">
    <citation type="submission" date="2020-06" db="EMBL/GenBank/DDBJ databases">
        <authorList>
            <person name="Li T."/>
            <person name="Hu X."/>
            <person name="Zhang T."/>
            <person name="Song X."/>
            <person name="Zhang H."/>
            <person name="Dai N."/>
            <person name="Sheng W."/>
            <person name="Hou X."/>
            <person name="Wei L."/>
        </authorList>
    </citation>
    <scope>NUCLEOTIDE SEQUENCE</scope>
    <source>
        <strain evidence="3">G02</strain>
        <tissue evidence="3">Leaf</tissue>
    </source>
</reference>
<reference evidence="3" key="2">
    <citation type="journal article" date="2024" name="Plant">
        <title>Genomic evolution and insights into agronomic trait innovations of Sesamum species.</title>
        <authorList>
            <person name="Miao H."/>
            <person name="Wang L."/>
            <person name="Qu L."/>
            <person name="Liu H."/>
            <person name="Sun Y."/>
            <person name="Le M."/>
            <person name="Wang Q."/>
            <person name="Wei S."/>
            <person name="Zheng Y."/>
            <person name="Lin W."/>
            <person name="Duan Y."/>
            <person name="Cao H."/>
            <person name="Xiong S."/>
            <person name="Wang X."/>
            <person name="Wei L."/>
            <person name="Li C."/>
            <person name="Ma Q."/>
            <person name="Ju M."/>
            <person name="Zhao R."/>
            <person name="Li G."/>
            <person name="Mu C."/>
            <person name="Tian Q."/>
            <person name="Mei H."/>
            <person name="Zhang T."/>
            <person name="Gao T."/>
            <person name="Zhang H."/>
        </authorList>
    </citation>
    <scope>NUCLEOTIDE SEQUENCE</scope>
    <source>
        <strain evidence="3">G02</strain>
    </source>
</reference>
<dbReference type="Pfam" id="PF14543">
    <property type="entry name" value="TAXi_N"/>
    <property type="match status" value="1"/>
</dbReference>
<dbReference type="Gene3D" id="2.40.70.10">
    <property type="entry name" value="Acid Proteases"/>
    <property type="match status" value="1"/>
</dbReference>
<protein>
    <submittedName>
        <fullName evidence="3">Aspartic proteinase GIP2</fullName>
    </submittedName>
</protein>
<organism evidence="3">
    <name type="scientific">Sesamum radiatum</name>
    <name type="common">Black benniseed</name>
    <dbReference type="NCBI Taxonomy" id="300843"/>
    <lineage>
        <taxon>Eukaryota</taxon>
        <taxon>Viridiplantae</taxon>
        <taxon>Streptophyta</taxon>
        <taxon>Embryophyta</taxon>
        <taxon>Tracheophyta</taxon>
        <taxon>Spermatophyta</taxon>
        <taxon>Magnoliopsida</taxon>
        <taxon>eudicotyledons</taxon>
        <taxon>Gunneridae</taxon>
        <taxon>Pentapetalae</taxon>
        <taxon>asterids</taxon>
        <taxon>lamiids</taxon>
        <taxon>Lamiales</taxon>
        <taxon>Pedaliaceae</taxon>
        <taxon>Sesamum</taxon>
    </lineage>
</organism>
<sequence length="269" mass="28894">MTAPATTSPLLYQPVLFKFFSFSALQTNAGGGCIGKPGPGCFNDSCAYFPENPVTGKGGMGLILTDKFALPTAKNPSQFGPVSRIVLSCTLPENFQELSGLAKGSTGLATMGRYNYSLYRLNQPGLLCPWIFALACPVSSNASGIALFNSAGPYNFLPKSTLLNCSLTVHTISGTRGFDTHTVYWDKSPDYYIGLTSFRALTDAFVKESDDALNLTLVKSVAAIQPLLMQQIRSRTRMGPAVPSIDLVLVTKKSSGESMIEFNGEDQQK</sequence>